<dbReference type="HOGENOM" id="CLU_009583_2_1_0"/>
<sequence>MTTTPLAEPRLKIAIVITELSRGGAEKVGTKLALGLSRREHQVTAISLKQRPEAPRDSLVLELEQAGIELHFLDQKRGWKALGAVVPIRRLAIAERFDIVQTLLHHAGILGTIGARLAGITNIVQGIRVSDPRSSVQRIDRLMSIAAKRVVCVSESVRQLAEQTGIPSRKLQTILNGVDFPEAIPAIDRTSLPLPVDAPFLLSIGRLEPQKGFAQFLPHLQGVFAQHSNLHWLVAGVGPDQAALAAQAAELGIGARVHFLGFRADTFPLIAASEMLVLPSIYEGMPNVVLETIAAGKALVATQTDGIGEIFTGHPYGCEQVAKSHAEMVPKITKLLSDEPLRNAIGTANQLHARERFTWERMVDEYEQIYREITAPKR</sequence>
<evidence type="ECO:0000259" key="3">
    <source>
        <dbReference type="Pfam" id="PF00534"/>
    </source>
</evidence>
<feature type="domain" description="Glycosyl transferase family 1" evidence="3">
    <location>
        <begin position="189"/>
        <end position="349"/>
    </location>
</feature>
<dbReference type="OrthoDB" id="9804196at2"/>
<dbReference type="PANTHER" id="PTHR12526">
    <property type="entry name" value="GLYCOSYLTRANSFERASE"/>
    <property type="match status" value="1"/>
</dbReference>
<dbReference type="AlphaFoldDB" id="D2R8T3"/>
<keyword evidence="2 5" id="KW-0808">Transferase</keyword>
<evidence type="ECO:0000259" key="4">
    <source>
        <dbReference type="Pfam" id="PF13439"/>
    </source>
</evidence>
<dbReference type="Pfam" id="PF00534">
    <property type="entry name" value="Glycos_transf_1"/>
    <property type="match status" value="1"/>
</dbReference>
<proteinExistence type="predicted"/>
<keyword evidence="6" id="KW-1185">Reference proteome</keyword>
<name>D2R8T3_PIRSD</name>
<accession>D2R8T3</accession>
<dbReference type="InterPro" id="IPR028098">
    <property type="entry name" value="Glyco_trans_4-like_N"/>
</dbReference>
<evidence type="ECO:0000313" key="5">
    <source>
        <dbReference type="EMBL" id="ADB17624.1"/>
    </source>
</evidence>
<evidence type="ECO:0000256" key="1">
    <source>
        <dbReference type="ARBA" id="ARBA00022676"/>
    </source>
</evidence>
<organism evidence="5 6">
    <name type="scientific">Pirellula staleyi (strain ATCC 27377 / DSM 6068 / ICPB 4128)</name>
    <name type="common">Pirella staleyi</name>
    <dbReference type="NCBI Taxonomy" id="530564"/>
    <lineage>
        <taxon>Bacteria</taxon>
        <taxon>Pseudomonadati</taxon>
        <taxon>Planctomycetota</taxon>
        <taxon>Planctomycetia</taxon>
        <taxon>Pirellulales</taxon>
        <taxon>Pirellulaceae</taxon>
        <taxon>Pirellula</taxon>
    </lineage>
</organism>
<dbReference type="eggNOG" id="COG0438">
    <property type="taxonomic scope" value="Bacteria"/>
</dbReference>
<dbReference type="STRING" id="530564.Psta_2959"/>
<reference evidence="5 6" key="1">
    <citation type="journal article" date="2009" name="Stand. Genomic Sci.">
        <title>Complete genome sequence of Pirellula staleyi type strain (ATCC 27377).</title>
        <authorList>
            <person name="Clum A."/>
            <person name="Tindall B.J."/>
            <person name="Sikorski J."/>
            <person name="Ivanova N."/>
            <person name="Mavrommatis K."/>
            <person name="Lucas S."/>
            <person name="Glavina del Rio T."/>
            <person name="Nolan M."/>
            <person name="Chen F."/>
            <person name="Tice H."/>
            <person name="Pitluck S."/>
            <person name="Cheng J.F."/>
            <person name="Chertkov O."/>
            <person name="Brettin T."/>
            <person name="Han C."/>
            <person name="Detter J.C."/>
            <person name="Kuske C."/>
            <person name="Bruce D."/>
            <person name="Goodwin L."/>
            <person name="Ovchinikova G."/>
            <person name="Pati A."/>
            <person name="Mikhailova N."/>
            <person name="Chen A."/>
            <person name="Palaniappan K."/>
            <person name="Land M."/>
            <person name="Hauser L."/>
            <person name="Chang Y.J."/>
            <person name="Jeffries C.D."/>
            <person name="Chain P."/>
            <person name="Rohde M."/>
            <person name="Goker M."/>
            <person name="Bristow J."/>
            <person name="Eisen J.A."/>
            <person name="Markowitz V."/>
            <person name="Hugenholtz P."/>
            <person name="Kyrpides N.C."/>
            <person name="Klenk H.P."/>
            <person name="Lapidus A."/>
        </authorList>
    </citation>
    <scope>NUCLEOTIDE SEQUENCE [LARGE SCALE GENOMIC DNA]</scope>
    <source>
        <strain evidence="6">ATCC 27377 / DSM 6068 / ICPB 4128</strain>
    </source>
</reference>
<dbReference type="SUPFAM" id="SSF53756">
    <property type="entry name" value="UDP-Glycosyltransferase/glycogen phosphorylase"/>
    <property type="match status" value="1"/>
</dbReference>
<evidence type="ECO:0000256" key="2">
    <source>
        <dbReference type="ARBA" id="ARBA00022679"/>
    </source>
</evidence>
<protein>
    <submittedName>
        <fullName evidence="5">Glycosyl transferase group 1</fullName>
    </submittedName>
</protein>
<gene>
    <name evidence="5" type="ordered locus">Psta_2959</name>
</gene>
<dbReference type="Pfam" id="PF13439">
    <property type="entry name" value="Glyco_transf_4"/>
    <property type="match status" value="1"/>
</dbReference>
<dbReference type="Proteomes" id="UP000001887">
    <property type="component" value="Chromosome"/>
</dbReference>
<dbReference type="CAZy" id="GT4">
    <property type="family name" value="Glycosyltransferase Family 4"/>
</dbReference>
<dbReference type="GO" id="GO:0016757">
    <property type="term" value="F:glycosyltransferase activity"/>
    <property type="evidence" value="ECO:0007669"/>
    <property type="project" value="UniProtKB-KW"/>
</dbReference>
<keyword evidence="1" id="KW-0328">Glycosyltransferase</keyword>
<feature type="domain" description="Glycosyltransferase subfamily 4-like N-terminal" evidence="4">
    <location>
        <begin position="23"/>
        <end position="179"/>
    </location>
</feature>
<dbReference type="Gene3D" id="3.40.50.2000">
    <property type="entry name" value="Glycogen Phosphorylase B"/>
    <property type="match status" value="2"/>
</dbReference>
<dbReference type="EMBL" id="CP001848">
    <property type="protein sequence ID" value="ADB17624.1"/>
    <property type="molecule type" value="Genomic_DNA"/>
</dbReference>
<dbReference type="InterPro" id="IPR001296">
    <property type="entry name" value="Glyco_trans_1"/>
</dbReference>
<dbReference type="KEGG" id="psl:Psta_2959"/>
<evidence type="ECO:0000313" key="6">
    <source>
        <dbReference type="Proteomes" id="UP000001887"/>
    </source>
</evidence>
<dbReference type="PANTHER" id="PTHR12526:SF510">
    <property type="entry name" value="D-INOSITOL 3-PHOSPHATE GLYCOSYLTRANSFERASE"/>
    <property type="match status" value="1"/>
</dbReference>